<dbReference type="EMBL" id="CAJVAX010000019">
    <property type="protein sequence ID" value="CAG7649425.1"/>
    <property type="molecule type" value="Genomic_DNA"/>
</dbReference>
<feature type="region of interest" description="Disordered" evidence="1">
    <location>
        <begin position="75"/>
        <end position="94"/>
    </location>
</feature>
<comment type="caution">
    <text evidence="2">The sequence shown here is derived from an EMBL/GenBank/DDBJ whole genome shotgun (WGS) entry which is preliminary data.</text>
</comment>
<reference evidence="2" key="1">
    <citation type="submission" date="2021-06" db="EMBL/GenBank/DDBJ databases">
        <authorList>
            <person name="Arsene-Ploetze F."/>
        </authorList>
    </citation>
    <scope>NUCLEOTIDE SEQUENCE</scope>
    <source>
        <strain evidence="2">SBRY1</strain>
    </source>
</reference>
<proteinExistence type="predicted"/>
<evidence type="ECO:0000313" key="2">
    <source>
        <dbReference type="EMBL" id="CAG7649425.1"/>
    </source>
</evidence>
<accession>A0A9W4MCP1</accession>
<feature type="compositionally biased region" description="Polar residues" evidence="1">
    <location>
        <begin position="84"/>
        <end position="94"/>
    </location>
</feature>
<name>A0A9W4MCP1_9ACTN</name>
<organism evidence="2 3">
    <name type="scientific">Actinacidiphila bryophytorum</name>
    <dbReference type="NCBI Taxonomy" id="1436133"/>
    <lineage>
        <taxon>Bacteria</taxon>
        <taxon>Bacillati</taxon>
        <taxon>Actinomycetota</taxon>
        <taxon>Actinomycetes</taxon>
        <taxon>Kitasatosporales</taxon>
        <taxon>Streptomycetaceae</taxon>
        <taxon>Actinacidiphila</taxon>
    </lineage>
</organism>
<protein>
    <submittedName>
        <fullName evidence="2">Uncharacterized protein</fullName>
    </submittedName>
</protein>
<dbReference type="Proteomes" id="UP001153328">
    <property type="component" value="Unassembled WGS sequence"/>
</dbReference>
<feature type="region of interest" description="Disordered" evidence="1">
    <location>
        <begin position="136"/>
        <end position="174"/>
    </location>
</feature>
<evidence type="ECO:0000313" key="3">
    <source>
        <dbReference type="Proteomes" id="UP001153328"/>
    </source>
</evidence>
<keyword evidence="3" id="KW-1185">Reference proteome</keyword>
<feature type="region of interest" description="Disordered" evidence="1">
    <location>
        <begin position="1"/>
        <end position="28"/>
    </location>
</feature>
<gene>
    <name evidence="2" type="ORF">SBRY_50093</name>
</gene>
<dbReference type="AlphaFoldDB" id="A0A9W4MCP1"/>
<evidence type="ECO:0000256" key="1">
    <source>
        <dbReference type="SAM" id="MobiDB-lite"/>
    </source>
</evidence>
<feature type="compositionally biased region" description="Low complexity" evidence="1">
    <location>
        <begin position="136"/>
        <end position="151"/>
    </location>
</feature>
<sequence>MAVAPSPHVGGRRFESGQPHPLPAWGRPLSDYRTGIQAAPVPGYFRRRNPGCCTQALRKSAEPYAASHGSVTVATMPGRPATMGTWSSRSSTLATPPIKSMTAAVSRAVTTWSTGLLQKATMSTAWVGVKPIRGSWSTSSACSASKTASSPTPGPTRETRTGRRPSSPQVSVTPRLSALMCTSYSPSRVSSQRTDERTRNSWIRRIAAREGASANSITNTGPLMARRVARWDRHPQWITQRAYLSKPGPGRKPSVARLPRSVGVLHRSDPEENLLLQRDRGVEDVTEAGDVPAPLPPFRNVVPQLCDFRRLSHHLVQGFDSERPEVSRKLWQRLRRTVVRTRGAAARLLRDDQGCCGNGSLSVKGLQKIRDIGSTLEDAADHGLALFQRCLVQVAGEVGGGVVVEGAYVPGAHVISSRSIPGILAATTDSRVRVVPAAHGRRRVVCGR</sequence>